<sequence>MAGETEHYDHDDAEALPKAEELADIFSLDLSQFTLGNVIGRGHFSTVLLAKRKDDKDRDGALFAVKRQIRRTKELEGHQLRELHALKTCHHENILRLIGACDQQIRESTHVLWIVTEFARGGNLLQLLESEHDITWLLRVRIVHDAAMGLQHLHTCGQIHRDVKSSNFLLTRAFQCKVADLGMARPFDKESTPRKMTICGTEDYMAPELIFDEHYDGKVDVFGLGMVLFELLSRRAIGSVEDEEEEGSLSPASKTGVRDGKENAKLPGRQDSETPMKDGNGVSPGQRKESGSAAAVTKRWRRNSKPYSLTPEPMRRIKVNPSQSLSPHGSEDGFLRRSPHNRFRFDEDELREAPPKDSPPSLVELAVQCVSYEAALRPDMDVVVDWLEDLTRDLAPEGDPDHMQLPPLPEMPEFAENAQLKLSDLCSTELDADVDLSSISTLPAGKESISSLPEDQEMCANDRC</sequence>
<evidence type="ECO:0000256" key="1">
    <source>
        <dbReference type="ARBA" id="ARBA00022527"/>
    </source>
</evidence>
<dbReference type="Pfam" id="PF00069">
    <property type="entry name" value="Pkinase"/>
    <property type="match status" value="1"/>
</dbReference>
<dbReference type="AlphaFoldDB" id="A0A7R9Y9Z2"/>
<name>A0A7R9Y9Z2_9STRA</name>
<evidence type="ECO:0000256" key="3">
    <source>
        <dbReference type="ARBA" id="ARBA00022741"/>
    </source>
</evidence>
<keyword evidence="1" id="KW-0723">Serine/threonine-protein kinase</keyword>
<keyword evidence="4" id="KW-0418">Kinase</keyword>
<dbReference type="Gene3D" id="1.10.510.10">
    <property type="entry name" value="Transferase(Phosphotransferase) domain 1"/>
    <property type="match status" value="1"/>
</dbReference>
<evidence type="ECO:0000259" key="8">
    <source>
        <dbReference type="PROSITE" id="PS50011"/>
    </source>
</evidence>
<dbReference type="InterPro" id="IPR011009">
    <property type="entry name" value="Kinase-like_dom_sf"/>
</dbReference>
<feature type="region of interest" description="Disordered" evidence="7">
    <location>
        <begin position="445"/>
        <end position="464"/>
    </location>
</feature>
<evidence type="ECO:0000256" key="2">
    <source>
        <dbReference type="ARBA" id="ARBA00022679"/>
    </source>
</evidence>
<dbReference type="InterPro" id="IPR000719">
    <property type="entry name" value="Prot_kinase_dom"/>
</dbReference>
<dbReference type="PROSITE" id="PS50011">
    <property type="entry name" value="PROTEIN_KINASE_DOM"/>
    <property type="match status" value="1"/>
</dbReference>
<evidence type="ECO:0000313" key="9">
    <source>
        <dbReference type="EMBL" id="CAD8253614.1"/>
    </source>
</evidence>
<dbReference type="PROSITE" id="PS00107">
    <property type="entry name" value="PROTEIN_KINASE_ATP"/>
    <property type="match status" value="1"/>
</dbReference>
<dbReference type="SMART" id="SM00220">
    <property type="entry name" value="S_TKc"/>
    <property type="match status" value="1"/>
</dbReference>
<organism evidence="9">
    <name type="scientific">Pinguiococcus pyrenoidosus</name>
    <dbReference type="NCBI Taxonomy" id="172671"/>
    <lineage>
        <taxon>Eukaryota</taxon>
        <taxon>Sar</taxon>
        <taxon>Stramenopiles</taxon>
        <taxon>Ochrophyta</taxon>
        <taxon>Pinguiophyceae</taxon>
        <taxon>Pinguiochrysidales</taxon>
        <taxon>Pinguiochrysidaceae</taxon>
        <taxon>Pinguiococcus</taxon>
    </lineage>
</organism>
<reference evidence="9" key="1">
    <citation type="submission" date="2021-01" db="EMBL/GenBank/DDBJ databases">
        <authorList>
            <person name="Corre E."/>
            <person name="Pelletier E."/>
            <person name="Niang G."/>
            <person name="Scheremetjew M."/>
            <person name="Finn R."/>
            <person name="Kale V."/>
            <person name="Holt S."/>
            <person name="Cochrane G."/>
            <person name="Meng A."/>
            <person name="Brown T."/>
            <person name="Cohen L."/>
        </authorList>
    </citation>
    <scope>NUCLEOTIDE SEQUENCE</scope>
    <source>
        <strain evidence="9">CCMP2078</strain>
    </source>
</reference>
<dbReference type="InterPro" id="IPR017441">
    <property type="entry name" value="Protein_kinase_ATP_BS"/>
</dbReference>
<evidence type="ECO:0000256" key="6">
    <source>
        <dbReference type="PROSITE-ProRule" id="PRU10141"/>
    </source>
</evidence>
<feature type="domain" description="Protein kinase" evidence="8">
    <location>
        <begin position="33"/>
        <end position="387"/>
    </location>
</feature>
<evidence type="ECO:0000256" key="4">
    <source>
        <dbReference type="ARBA" id="ARBA00022777"/>
    </source>
</evidence>
<dbReference type="PANTHER" id="PTHR46485">
    <property type="entry name" value="LIM DOMAIN KINASE 1"/>
    <property type="match status" value="1"/>
</dbReference>
<dbReference type="GO" id="GO:0004674">
    <property type="term" value="F:protein serine/threonine kinase activity"/>
    <property type="evidence" value="ECO:0007669"/>
    <property type="project" value="UniProtKB-KW"/>
</dbReference>
<feature type="binding site" evidence="6">
    <location>
        <position position="66"/>
    </location>
    <ligand>
        <name>ATP</name>
        <dbReference type="ChEBI" id="CHEBI:30616"/>
    </ligand>
</feature>
<accession>A0A7R9Y9Z2</accession>
<keyword evidence="3 6" id="KW-0547">Nucleotide-binding</keyword>
<dbReference type="GO" id="GO:0005524">
    <property type="term" value="F:ATP binding"/>
    <property type="evidence" value="ECO:0007669"/>
    <property type="project" value="UniProtKB-UniRule"/>
</dbReference>
<dbReference type="SUPFAM" id="SSF56112">
    <property type="entry name" value="Protein kinase-like (PK-like)"/>
    <property type="match status" value="1"/>
</dbReference>
<protein>
    <recommendedName>
        <fullName evidence="8">Protein kinase domain-containing protein</fullName>
    </recommendedName>
</protein>
<dbReference type="EMBL" id="HBEA01004104">
    <property type="protein sequence ID" value="CAD8253614.1"/>
    <property type="molecule type" value="Transcribed_RNA"/>
</dbReference>
<proteinExistence type="predicted"/>
<feature type="region of interest" description="Disordered" evidence="7">
    <location>
        <begin position="240"/>
        <end position="339"/>
    </location>
</feature>
<evidence type="ECO:0000256" key="5">
    <source>
        <dbReference type="ARBA" id="ARBA00022840"/>
    </source>
</evidence>
<evidence type="ECO:0000256" key="7">
    <source>
        <dbReference type="SAM" id="MobiDB-lite"/>
    </source>
</evidence>
<dbReference type="InterPro" id="IPR050940">
    <property type="entry name" value="Actin_reg-Ser/Thr_kinase"/>
</dbReference>
<keyword evidence="5 6" id="KW-0067">ATP-binding</keyword>
<dbReference type="PANTHER" id="PTHR46485:SF5">
    <property type="entry name" value="CENTER DIVIDER, ISOFORM A"/>
    <property type="match status" value="1"/>
</dbReference>
<keyword evidence="2" id="KW-0808">Transferase</keyword>
<feature type="compositionally biased region" description="Basic and acidic residues" evidence="7">
    <location>
        <begin position="256"/>
        <end position="276"/>
    </location>
</feature>
<gene>
    <name evidence="9" type="ORF">PPYR1160_LOCUS3106</name>
</gene>